<evidence type="ECO:0000313" key="2">
    <source>
        <dbReference type="Proteomes" id="UP000534186"/>
    </source>
</evidence>
<accession>A0A7Y9NMY1</accession>
<dbReference type="Proteomes" id="UP000534186">
    <property type="component" value="Unassembled WGS sequence"/>
</dbReference>
<sequence>MKSVHCYLRVVLIALIAVGYSTMAIGQTLAYAFDEHCFNPPTIGPNGISMVAKLQLPSDCHKIGGVADVPFVSVYTQTAVDAQLKTLNTKVDDLTKKAIEAIEKSVANDSVKAGEIDALVQSIESRLYARVLARVKADLANPVPSPPSKATP</sequence>
<evidence type="ECO:0000313" key="1">
    <source>
        <dbReference type="EMBL" id="NYF52359.1"/>
    </source>
</evidence>
<gene>
    <name evidence="1" type="ORF">HDF12_002758</name>
</gene>
<dbReference type="AlphaFoldDB" id="A0A7Y9NMY1"/>
<organism evidence="1 2">
    <name type="scientific">Tunturiibacter lichenicola</name>
    <dbReference type="NCBI Taxonomy" id="2051959"/>
    <lineage>
        <taxon>Bacteria</taxon>
        <taxon>Pseudomonadati</taxon>
        <taxon>Acidobacteriota</taxon>
        <taxon>Terriglobia</taxon>
        <taxon>Terriglobales</taxon>
        <taxon>Acidobacteriaceae</taxon>
        <taxon>Tunturiibacter</taxon>
    </lineage>
</organism>
<reference evidence="1 2" key="1">
    <citation type="submission" date="2020-07" db="EMBL/GenBank/DDBJ databases">
        <title>Genomic Encyclopedia of Type Strains, Phase IV (KMG-V): Genome sequencing to study the core and pangenomes of soil and plant-associated prokaryotes.</title>
        <authorList>
            <person name="Whitman W."/>
        </authorList>
    </citation>
    <scope>NUCLEOTIDE SEQUENCE [LARGE SCALE GENOMIC DNA]</scope>
    <source>
        <strain evidence="1 2">M8UP30</strain>
    </source>
</reference>
<protein>
    <submittedName>
        <fullName evidence="1">Uncharacterized protein</fullName>
    </submittedName>
</protein>
<dbReference type="EMBL" id="JACCCV010000002">
    <property type="protein sequence ID" value="NYF52359.1"/>
    <property type="molecule type" value="Genomic_DNA"/>
</dbReference>
<proteinExistence type="predicted"/>
<comment type="caution">
    <text evidence="1">The sequence shown here is derived from an EMBL/GenBank/DDBJ whole genome shotgun (WGS) entry which is preliminary data.</text>
</comment>
<name>A0A7Y9NMY1_9BACT</name>